<dbReference type="InterPro" id="IPR039261">
    <property type="entry name" value="FNR_nucleotide-bd"/>
</dbReference>
<evidence type="ECO:0000313" key="12">
    <source>
        <dbReference type="EMBL" id="ASU82373.1"/>
    </source>
</evidence>
<dbReference type="PRINTS" id="PR00406">
    <property type="entry name" value="CYTB5RDTASE"/>
</dbReference>
<dbReference type="RefSeq" id="WP_017621364.1">
    <property type="nucleotide sequence ID" value="NZ_ANBG01000413.1"/>
</dbReference>
<dbReference type="SUPFAM" id="SSF63380">
    <property type="entry name" value="Riboflavin synthase domain-like"/>
    <property type="match status" value="1"/>
</dbReference>
<evidence type="ECO:0000256" key="8">
    <source>
        <dbReference type="ARBA" id="ARBA00023014"/>
    </source>
</evidence>
<keyword evidence="2" id="KW-0285">Flavoprotein</keyword>
<accession>A0A223S2L8</accession>
<dbReference type="PROSITE" id="PS51384">
    <property type="entry name" value="FAD_FR"/>
    <property type="match status" value="1"/>
</dbReference>
<keyword evidence="6" id="KW-0560">Oxidoreductase</keyword>
<dbReference type="InterPro" id="IPR050415">
    <property type="entry name" value="MRET"/>
</dbReference>
<dbReference type="SUPFAM" id="SSF54292">
    <property type="entry name" value="2Fe-2S ferredoxin-like"/>
    <property type="match status" value="1"/>
</dbReference>
<dbReference type="InterPro" id="IPR001433">
    <property type="entry name" value="OxRdtase_FAD/NAD-bd"/>
</dbReference>
<dbReference type="GO" id="GO:0016491">
    <property type="term" value="F:oxidoreductase activity"/>
    <property type="evidence" value="ECO:0007669"/>
    <property type="project" value="UniProtKB-KW"/>
</dbReference>
<dbReference type="PROSITE" id="PS51085">
    <property type="entry name" value="2FE2S_FER_2"/>
    <property type="match status" value="1"/>
</dbReference>
<dbReference type="Gene3D" id="3.40.50.80">
    <property type="entry name" value="Nucleotide-binding domain of ferredoxin-NADP reductase (FNR) module"/>
    <property type="match status" value="1"/>
</dbReference>
<name>A0A223S2L8_9ACTN</name>
<dbReference type="InterPro" id="IPR001041">
    <property type="entry name" value="2Fe-2S_ferredoxin-type"/>
</dbReference>
<evidence type="ECO:0000256" key="1">
    <source>
        <dbReference type="ARBA" id="ARBA00001974"/>
    </source>
</evidence>
<organism evidence="12 13">
    <name type="scientific">Nocardiopsis gilva YIM 90087</name>
    <dbReference type="NCBI Taxonomy" id="1235441"/>
    <lineage>
        <taxon>Bacteria</taxon>
        <taxon>Bacillati</taxon>
        <taxon>Actinomycetota</taxon>
        <taxon>Actinomycetes</taxon>
        <taxon>Streptosporangiales</taxon>
        <taxon>Nocardiopsidaceae</taxon>
        <taxon>Nocardiopsis</taxon>
    </lineage>
</organism>
<dbReference type="Proteomes" id="UP000215005">
    <property type="component" value="Chromosome"/>
</dbReference>
<dbReference type="EMBL" id="CP022753">
    <property type="protein sequence ID" value="ASU82373.1"/>
    <property type="molecule type" value="Genomic_DNA"/>
</dbReference>
<feature type="region of interest" description="Disordered" evidence="9">
    <location>
        <begin position="261"/>
        <end position="280"/>
    </location>
</feature>
<dbReference type="InterPro" id="IPR008333">
    <property type="entry name" value="Cbr1-like_FAD-bd_dom"/>
</dbReference>
<dbReference type="GO" id="GO:0010124">
    <property type="term" value="P:phenylacetate catabolic process"/>
    <property type="evidence" value="ECO:0007669"/>
    <property type="project" value="InterPro"/>
</dbReference>
<dbReference type="InterPro" id="IPR017927">
    <property type="entry name" value="FAD-bd_FR_type"/>
</dbReference>
<dbReference type="Gene3D" id="3.10.20.30">
    <property type="match status" value="1"/>
</dbReference>
<evidence type="ECO:0000256" key="7">
    <source>
        <dbReference type="ARBA" id="ARBA00023004"/>
    </source>
</evidence>
<keyword evidence="3" id="KW-0001">2Fe-2S</keyword>
<protein>
    <submittedName>
        <fullName evidence="12">Phenylacetic acid degradation protein</fullName>
    </submittedName>
</protein>
<sequence>MNTEVSERPAATRHRGVFHPLTVAAVDRLTDDAVAIAFDVPDDLAEEFRFVQGQHLTIRCELDGRELRRNYSICSPAPDGPLRIAVKRLEDGSFSAFANERLRPGDVLDVMHPLGGFHIPLTPDQARAHVAVAAGSGITPVLSLITTTLAAEPSSTFTLVYGNRTARDVMFLEELQDVKDRYPQRFQLINVLSREVGESPVSSGRIDADKLDLLFTHLIAPDEVDHFYLCGPSGLVRLVRDDLRARGVRGDHVHYELFHAEDEEPPPRRRHTEAGGAAAATSHVRFTLDGRTTTVDVDPDTETVLGAALRVRDDAPYACRGGVCGTCRAKLCEGEVDMARNYALEPDELAAGYVLTCQSRPLTENVVVDYDA</sequence>
<feature type="domain" description="FAD-binding FR-type" evidence="11">
    <location>
        <begin position="16"/>
        <end position="120"/>
    </location>
</feature>
<dbReference type="Pfam" id="PF00970">
    <property type="entry name" value="FAD_binding_6"/>
    <property type="match status" value="1"/>
</dbReference>
<dbReference type="AlphaFoldDB" id="A0A223S2L8"/>
<evidence type="ECO:0000256" key="6">
    <source>
        <dbReference type="ARBA" id="ARBA00023002"/>
    </source>
</evidence>
<evidence type="ECO:0000313" key="13">
    <source>
        <dbReference type="Proteomes" id="UP000215005"/>
    </source>
</evidence>
<dbReference type="InterPro" id="IPR001709">
    <property type="entry name" value="Flavoprot_Pyr_Nucl_cyt_Rdtase"/>
</dbReference>
<evidence type="ECO:0000256" key="2">
    <source>
        <dbReference type="ARBA" id="ARBA00022630"/>
    </source>
</evidence>
<dbReference type="SUPFAM" id="SSF52343">
    <property type="entry name" value="Ferredoxin reductase-like, C-terminal NADP-linked domain"/>
    <property type="match status" value="1"/>
</dbReference>
<dbReference type="PANTHER" id="PTHR47354">
    <property type="entry name" value="NADH OXIDOREDUCTASE HCR"/>
    <property type="match status" value="1"/>
</dbReference>
<dbReference type="PRINTS" id="PR00371">
    <property type="entry name" value="FPNCR"/>
</dbReference>
<dbReference type="GO" id="GO:0046872">
    <property type="term" value="F:metal ion binding"/>
    <property type="evidence" value="ECO:0007669"/>
    <property type="project" value="UniProtKB-KW"/>
</dbReference>
<evidence type="ECO:0000256" key="3">
    <source>
        <dbReference type="ARBA" id="ARBA00022714"/>
    </source>
</evidence>
<keyword evidence="7" id="KW-0408">Iron</keyword>
<dbReference type="InterPro" id="IPR006058">
    <property type="entry name" value="2Fe2S_fd_BS"/>
</dbReference>
<dbReference type="Pfam" id="PF00175">
    <property type="entry name" value="NAD_binding_1"/>
    <property type="match status" value="1"/>
</dbReference>
<dbReference type="KEGG" id="ngv:CDO52_05845"/>
<dbReference type="GO" id="GO:0050660">
    <property type="term" value="F:flavin adenine dinucleotide binding"/>
    <property type="evidence" value="ECO:0007669"/>
    <property type="project" value="TreeGrafter"/>
</dbReference>
<dbReference type="PROSITE" id="PS00197">
    <property type="entry name" value="2FE2S_FER_1"/>
    <property type="match status" value="1"/>
</dbReference>
<dbReference type="CDD" id="cd00207">
    <property type="entry name" value="fer2"/>
    <property type="match status" value="1"/>
</dbReference>
<dbReference type="InterPro" id="IPR017938">
    <property type="entry name" value="Riboflavin_synthase-like_b-brl"/>
</dbReference>
<dbReference type="OrthoDB" id="9796486at2"/>
<dbReference type="InterPro" id="IPR012675">
    <property type="entry name" value="Beta-grasp_dom_sf"/>
</dbReference>
<dbReference type="InterPro" id="IPR036010">
    <property type="entry name" value="2Fe-2S_ferredoxin-like_sf"/>
</dbReference>
<reference evidence="12 13" key="1">
    <citation type="submission" date="2017-08" db="EMBL/GenBank/DDBJ databases">
        <title>The complete genome sequence of Nocardiopsis gilva YIM 90087.</title>
        <authorList>
            <person name="Yin M."/>
            <person name="Tang S."/>
        </authorList>
    </citation>
    <scope>NUCLEOTIDE SEQUENCE [LARGE SCALE GENOMIC DNA]</scope>
    <source>
        <strain evidence="12 13">YIM 90087</strain>
    </source>
</reference>
<comment type="cofactor">
    <cofactor evidence="1">
        <name>FAD</name>
        <dbReference type="ChEBI" id="CHEBI:57692"/>
    </cofactor>
</comment>
<feature type="domain" description="2Fe-2S ferredoxin-type" evidence="10">
    <location>
        <begin position="282"/>
        <end position="372"/>
    </location>
</feature>
<keyword evidence="13" id="KW-1185">Reference proteome</keyword>
<evidence type="ECO:0000256" key="5">
    <source>
        <dbReference type="ARBA" id="ARBA00022827"/>
    </source>
</evidence>
<keyword evidence="5" id="KW-0274">FAD</keyword>
<dbReference type="GO" id="GO:0051537">
    <property type="term" value="F:2 iron, 2 sulfur cluster binding"/>
    <property type="evidence" value="ECO:0007669"/>
    <property type="project" value="UniProtKB-KW"/>
</dbReference>
<dbReference type="NCBIfam" id="TIGR02160">
    <property type="entry name" value="PA_CoA_Oxy5"/>
    <property type="match status" value="1"/>
</dbReference>
<evidence type="ECO:0000256" key="9">
    <source>
        <dbReference type="SAM" id="MobiDB-lite"/>
    </source>
</evidence>
<proteinExistence type="predicted"/>
<dbReference type="Pfam" id="PF00111">
    <property type="entry name" value="Fer2"/>
    <property type="match status" value="1"/>
</dbReference>
<evidence type="ECO:0000256" key="4">
    <source>
        <dbReference type="ARBA" id="ARBA00022723"/>
    </source>
</evidence>
<dbReference type="InterPro" id="IPR011884">
    <property type="entry name" value="PaaE"/>
</dbReference>
<dbReference type="Gene3D" id="2.40.30.10">
    <property type="entry name" value="Translation factors"/>
    <property type="match status" value="1"/>
</dbReference>
<evidence type="ECO:0000259" key="10">
    <source>
        <dbReference type="PROSITE" id="PS51085"/>
    </source>
</evidence>
<dbReference type="PANTHER" id="PTHR47354:SF8">
    <property type="entry name" value="1,2-PHENYLACETYL-COA EPOXIDASE, SUBUNIT E"/>
    <property type="match status" value="1"/>
</dbReference>
<gene>
    <name evidence="12" type="ORF">CDO52_05845</name>
</gene>
<keyword evidence="4" id="KW-0479">Metal-binding</keyword>
<dbReference type="CDD" id="cd06214">
    <property type="entry name" value="PA_degradation_oxidoreductase_like"/>
    <property type="match status" value="1"/>
</dbReference>
<keyword evidence="8" id="KW-0411">Iron-sulfur</keyword>
<evidence type="ECO:0000259" key="11">
    <source>
        <dbReference type="PROSITE" id="PS51384"/>
    </source>
</evidence>